<reference evidence="8" key="1">
    <citation type="submission" date="2018-05" db="EMBL/GenBank/DDBJ databases">
        <authorList>
            <person name="Lanie J.A."/>
            <person name="Ng W.-L."/>
            <person name="Kazmierczak K.M."/>
            <person name="Andrzejewski T.M."/>
            <person name="Davidsen T.M."/>
            <person name="Wayne K.J."/>
            <person name="Tettelin H."/>
            <person name="Glass J.I."/>
            <person name="Rusch D."/>
            <person name="Podicherti R."/>
            <person name="Tsui H.-C.T."/>
            <person name="Winkler M.E."/>
        </authorList>
    </citation>
    <scope>NUCLEOTIDE SEQUENCE</scope>
</reference>
<evidence type="ECO:0000256" key="4">
    <source>
        <dbReference type="ARBA" id="ARBA00022737"/>
    </source>
</evidence>
<keyword evidence="4" id="KW-0677">Repeat</keyword>
<sequence>MEEESSRLVLITFFDVIIQPISFEFIFVLLIILICLFCSAVVSGAEVAYFSLAPKDIEQLKSEKSRKASVALKLLDNPNKLLATILITNNFINIAIIILGSYLTSIAFVFPEGSIFEFIIQIIVITFFIVLFGEITPKVYANRNTLKFSKWTSIPLKISSKIFSPLSFLLASTTSYIDRRLKKKKEVV</sequence>
<dbReference type="AlphaFoldDB" id="A0A382W7W5"/>
<keyword evidence="6" id="KW-1133">Transmembrane helix</keyword>
<dbReference type="PANTHER" id="PTHR22777:SF32">
    <property type="entry name" value="UPF0053 INNER MEMBRANE PROTEIN YFJD"/>
    <property type="match status" value="1"/>
</dbReference>
<keyword evidence="5" id="KW-0129">CBS domain</keyword>
<dbReference type="InterPro" id="IPR002550">
    <property type="entry name" value="CNNM"/>
</dbReference>
<gene>
    <name evidence="8" type="ORF">METZ01_LOCUS407771</name>
</gene>
<dbReference type="GO" id="GO:0005886">
    <property type="term" value="C:plasma membrane"/>
    <property type="evidence" value="ECO:0007669"/>
    <property type="project" value="UniProtKB-SubCell"/>
</dbReference>
<dbReference type="Pfam" id="PF01595">
    <property type="entry name" value="CNNM"/>
    <property type="match status" value="1"/>
</dbReference>
<dbReference type="EMBL" id="UINC01157755">
    <property type="protein sequence ID" value="SVD54917.1"/>
    <property type="molecule type" value="Genomic_DNA"/>
</dbReference>
<comment type="subcellular location">
    <subcellularLocation>
        <location evidence="1">Cell membrane</location>
        <topology evidence="1">Multi-pass membrane protein</topology>
    </subcellularLocation>
</comment>
<evidence type="ECO:0000256" key="2">
    <source>
        <dbReference type="ARBA" id="ARBA00006337"/>
    </source>
</evidence>
<accession>A0A382W7W5</accession>
<comment type="similarity">
    <text evidence="2">Belongs to the UPF0053 family.</text>
</comment>
<organism evidence="8">
    <name type="scientific">marine metagenome</name>
    <dbReference type="NCBI Taxonomy" id="408172"/>
    <lineage>
        <taxon>unclassified sequences</taxon>
        <taxon>metagenomes</taxon>
        <taxon>ecological metagenomes</taxon>
    </lineage>
</organism>
<evidence type="ECO:0000313" key="8">
    <source>
        <dbReference type="EMBL" id="SVD54917.1"/>
    </source>
</evidence>
<feature type="non-terminal residue" evidence="8">
    <location>
        <position position="188"/>
    </location>
</feature>
<evidence type="ECO:0000256" key="5">
    <source>
        <dbReference type="ARBA" id="ARBA00023122"/>
    </source>
</evidence>
<feature type="transmembrane region" description="Helical" evidence="6">
    <location>
        <begin position="21"/>
        <end position="42"/>
    </location>
</feature>
<name>A0A382W7W5_9ZZZZ</name>
<feature type="transmembrane region" description="Helical" evidence="6">
    <location>
        <begin position="81"/>
        <end position="103"/>
    </location>
</feature>
<protein>
    <recommendedName>
        <fullName evidence="7">CNNM transmembrane domain-containing protein</fullName>
    </recommendedName>
</protein>
<evidence type="ECO:0000256" key="1">
    <source>
        <dbReference type="ARBA" id="ARBA00004651"/>
    </source>
</evidence>
<dbReference type="PROSITE" id="PS51846">
    <property type="entry name" value="CNNM"/>
    <property type="match status" value="1"/>
</dbReference>
<evidence type="ECO:0000256" key="3">
    <source>
        <dbReference type="ARBA" id="ARBA00022475"/>
    </source>
</evidence>
<keyword evidence="6" id="KW-0812">Transmembrane</keyword>
<keyword evidence="3" id="KW-1003">Cell membrane</keyword>
<evidence type="ECO:0000256" key="6">
    <source>
        <dbReference type="SAM" id="Phobius"/>
    </source>
</evidence>
<feature type="domain" description="CNNM transmembrane" evidence="7">
    <location>
        <begin position="21"/>
        <end position="188"/>
    </location>
</feature>
<keyword evidence="6" id="KW-0472">Membrane</keyword>
<dbReference type="PANTHER" id="PTHR22777">
    <property type="entry name" value="HEMOLYSIN-RELATED"/>
    <property type="match status" value="1"/>
</dbReference>
<evidence type="ECO:0000259" key="7">
    <source>
        <dbReference type="PROSITE" id="PS51846"/>
    </source>
</evidence>
<proteinExistence type="inferred from homology"/>
<feature type="transmembrane region" description="Helical" evidence="6">
    <location>
        <begin position="115"/>
        <end position="136"/>
    </location>
</feature>